<dbReference type="CDD" id="cd03214">
    <property type="entry name" value="ABC_Iron-Siderophores_B12_Hemin"/>
    <property type="match status" value="1"/>
</dbReference>
<dbReference type="PANTHER" id="PTHR42734:SF21">
    <property type="entry name" value="IRON ABC TRANSPORTER, ATP-BINDING PROTEIN"/>
    <property type="match status" value="1"/>
</dbReference>
<reference evidence="5 6" key="1">
    <citation type="submission" date="2023-11" db="EMBL/GenBank/DDBJ databases">
        <title>A Novel Polar Bacteriovorax (B. antarcticus) Isolated from the Biocrust in Antarctica.</title>
        <authorList>
            <person name="Mun W."/>
            <person name="Choi S.Y."/>
            <person name="Mitchell R.J."/>
        </authorList>
    </citation>
    <scope>NUCLEOTIDE SEQUENCE [LARGE SCALE GENOMIC DNA]</scope>
    <source>
        <strain evidence="5 6">PP10</strain>
    </source>
</reference>
<protein>
    <submittedName>
        <fullName evidence="5">ABC transporter ATP-binding protein</fullName>
    </submittedName>
</protein>
<organism evidence="5 6">
    <name type="scientific">Bacteriovorax antarcticus</name>
    <dbReference type="NCBI Taxonomy" id="3088717"/>
    <lineage>
        <taxon>Bacteria</taxon>
        <taxon>Pseudomonadati</taxon>
        <taxon>Bdellovibrionota</taxon>
        <taxon>Bacteriovoracia</taxon>
        <taxon>Bacteriovoracales</taxon>
        <taxon>Bacteriovoracaceae</taxon>
        <taxon>Bacteriovorax</taxon>
    </lineage>
</organism>
<dbReference type="Proteomes" id="UP001302274">
    <property type="component" value="Unassembled WGS sequence"/>
</dbReference>
<keyword evidence="6" id="KW-1185">Reference proteome</keyword>
<dbReference type="SUPFAM" id="SSF52540">
    <property type="entry name" value="P-loop containing nucleoside triphosphate hydrolases"/>
    <property type="match status" value="1"/>
</dbReference>
<dbReference type="SMART" id="SM00382">
    <property type="entry name" value="AAA"/>
    <property type="match status" value="1"/>
</dbReference>
<dbReference type="GO" id="GO:0005524">
    <property type="term" value="F:ATP binding"/>
    <property type="evidence" value="ECO:0007669"/>
    <property type="project" value="UniProtKB-KW"/>
</dbReference>
<comment type="caution">
    <text evidence="5">The sequence shown here is derived from an EMBL/GenBank/DDBJ whole genome shotgun (WGS) entry which is preliminary data.</text>
</comment>
<keyword evidence="3 5" id="KW-0067">ATP-binding</keyword>
<gene>
    <name evidence="5" type="ORF">SHI21_10255</name>
</gene>
<dbReference type="InterPro" id="IPR003439">
    <property type="entry name" value="ABC_transporter-like_ATP-bd"/>
</dbReference>
<dbReference type="EMBL" id="JAYGJQ010000002">
    <property type="protein sequence ID" value="MEA9356589.1"/>
    <property type="molecule type" value="Genomic_DNA"/>
</dbReference>
<keyword evidence="2" id="KW-0547">Nucleotide-binding</keyword>
<evidence type="ECO:0000256" key="3">
    <source>
        <dbReference type="ARBA" id="ARBA00022840"/>
    </source>
</evidence>
<evidence type="ECO:0000313" key="5">
    <source>
        <dbReference type="EMBL" id="MEA9356589.1"/>
    </source>
</evidence>
<accession>A0ABU5VU61</accession>
<dbReference type="RefSeq" id="WP_323576390.1">
    <property type="nucleotide sequence ID" value="NZ_JAYGJQ010000002.1"/>
</dbReference>
<evidence type="ECO:0000256" key="1">
    <source>
        <dbReference type="ARBA" id="ARBA00022448"/>
    </source>
</evidence>
<dbReference type="InterPro" id="IPR050153">
    <property type="entry name" value="Metal_Ion_Import_ABC"/>
</dbReference>
<dbReference type="PROSITE" id="PS50893">
    <property type="entry name" value="ABC_TRANSPORTER_2"/>
    <property type="match status" value="1"/>
</dbReference>
<sequence>MIEFKNLSVGFNNKVVLSNLEGEIAEGKLIALMGINGVGKSCFLKTMTTINPPISGEFKIDGKAVNEFSNLEMAKIMAVVLTDKIQADFLKVEELIRLGRSPHTNFWGGLSENDNQTMDDVVKLLKIESIYDRYFSDLSDGQKQKVLLARALVQGPRYLFLDEPTTYLDIPSKIELMKILKIISHEKKMGVFFSTHDLNLVEDVVDEIWLLDSEGVLHKKNPADMHLSGLLQKNFNI</sequence>
<dbReference type="InterPro" id="IPR027417">
    <property type="entry name" value="P-loop_NTPase"/>
</dbReference>
<feature type="domain" description="ABC transporter" evidence="4">
    <location>
        <begin position="2"/>
        <end position="235"/>
    </location>
</feature>
<name>A0ABU5VU61_9BACT</name>
<dbReference type="InterPro" id="IPR003593">
    <property type="entry name" value="AAA+_ATPase"/>
</dbReference>
<dbReference type="PANTHER" id="PTHR42734">
    <property type="entry name" value="METAL TRANSPORT SYSTEM ATP-BINDING PROTEIN TM_0124-RELATED"/>
    <property type="match status" value="1"/>
</dbReference>
<dbReference type="Pfam" id="PF00005">
    <property type="entry name" value="ABC_tran"/>
    <property type="match status" value="1"/>
</dbReference>
<keyword evidence="1" id="KW-0813">Transport</keyword>
<proteinExistence type="predicted"/>
<evidence type="ECO:0000313" key="6">
    <source>
        <dbReference type="Proteomes" id="UP001302274"/>
    </source>
</evidence>
<evidence type="ECO:0000259" key="4">
    <source>
        <dbReference type="PROSITE" id="PS50893"/>
    </source>
</evidence>
<evidence type="ECO:0000256" key="2">
    <source>
        <dbReference type="ARBA" id="ARBA00022741"/>
    </source>
</evidence>
<dbReference type="Gene3D" id="3.40.50.300">
    <property type="entry name" value="P-loop containing nucleotide triphosphate hydrolases"/>
    <property type="match status" value="1"/>
</dbReference>